<organism evidence="8 9">
    <name type="scientific">Trichormus variabilis NIES-23</name>
    <dbReference type="NCBI Taxonomy" id="1973479"/>
    <lineage>
        <taxon>Bacteria</taxon>
        <taxon>Bacillati</taxon>
        <taxon>Cyanobacteriota</taxon>
        <taxon>Cyanophyceae</taxon>
        <taxon>Nostocales</taxon>
        <taxon>Nostocaceae</taxon>
        <taxon>Trichormus</taxon>
    </lineage>
</organism>
<dbReference type="EMBL" id="AP018216">
    <property type="protein sequence ID" value="BAY69184.1"/>
    <property type="molecule type" value="Genomic_DNA"/>
</dbReference>
<dbReference type="PANTHER" id="PTHR43642">
    <property type="entry name" value="HYBRID SIGNAL TRANSDUCTION HISTIDINE KINASE G"/>
    <property type="match status" value="1"/>
</dbReference>
<name>A0A1Z4KJT5_ANAVA</name>
<dbReference type="SUPFAM" id="SSF56112">
    <property type="entry name" value="Protein kinase-like (PK-like)"/>
    <property type="match status" value="1"/>
</dbReference>
<dbReference type="SMART" id="SM00220">
    <property type="entry name" value="S_TKc"/>
    <property type="match status" value="1"/>
</dbReference>
<dbReference type="CDD" id="cd00082">
    <property type="entry name" value="HisKA"/>
    <property type="match status" value="1"/>
</dbReference>
<evidence type="ECO:0000256" key="3">
    <source>
        <dbReference type="ARBA" id="ARBA00022553"/>
    </source>
</evidence>
<keyword evidence="8" id="KW-0723">Serine/threonine-protein kinase</keyword>
<dbReference type="InterPro" id="IPR000719">
    <property type="entry name" value="Prot_kinase_dom"/>
</dbReference>
<dbReference type="Pfam" id="PF13191">
    <property type="entry name" value="AAA_16"/>
    <property type="match status" value="1"/>
</dbReference>
<dbReference type="InterPro" id="IPR011009">
    <property type="entry name" value="Kinase-like_dom_sf"/>
</dbReference>
<comment type="catalytic activity">
    <reaction evidence="1">
        <text>ATP + protein L-histidine = ADP + protein N-phospho-L-histidine.</text>
        <dbReference type="EC" id="2.7.13.3"/>
    </reaction>
</comment>
<evidence type="ECO:0000313" key="9">
    <source>
        <dbReference type="Proteomes" id="UP000217507"/>
    </source>
</evidence>
<dbReference type="InterPro" id="IPR036097">
    <property type="entry name" value="HisK_dim/P_sf"/>
</dbReference>
<accession>A0A1Z4KJT5</accession>
<evidence type="ECO:0000259" key="7">
    <source>
        <dbReference type="PROSITE" id="PS50109"/>
    </source>
</evidence>
<keyword evidence="5" id="KW-0902">Two-component regulatory system</keyword>
<dbReference type="GO" id="GO:0004674">
    <property type="term" value="F:protein serine/threonine kinase activity"/>
    <property type="evidence" value="ECO:0007669"/>
    <property type="project" value="UniProtKB-KW"/>
</dbReference>
<keyword evidence="4 8" id="KW-0418">Kinase</keyword>
<keyword evidence="4 8" id="KW-0808">Transferase</keyword>
<dbReference type="SUPFAM" id="SSF52540">
    <property type="entry name" value="P-loop containing nucleoside triphosphate hydrolases"/>
    <property type="match status" value="1"/>
</dbReference>
<dbReference type="InterPro" id="IPR003018">
    <property type="entry name" value="GAF"/>
</dbReference>
<evidence type="ECO:0000256" key="1">
    <source>
        <dbReference type="ARBA" id="ARBA00000085"/>
    </source>
</evidence>
<dbReference type="SUPFAM" id="SSF47384">
    <property type="entry name" value="Homodimeric domain of signal transducing histidine kinase"/>
    <property type="match status" value="1"/>
</dbReference>
<evidence type="ECO:0000256" key="2">
    <source>
        <dbReference type="ARBA" id="ARBA00012438"/>
    </source>
</evidence>
<dbReference type="GO" id="GO:0005524">
    <property type="term" value="F:ATP binding"/>
    <property type="evidence" value="ECO:0007669"/>
    <property type="project" value="InterPro"/>
</dbReference>
<dbReference type="Gene3D" id="3.40.50.300">
    <property type="entry name" value="P-loop containing nucleotide triphosphate hydrolases"/>
    <property type="match status" value="1"/>
</dbReference>
<dbReference type="PROSITE" id="PS00108">
    <property type="entry name" value="PROTEIN_KINASE_ST"/>
    <property type="match status" value="1"/>
</dbReference>
<reference evidence="8 9" key="1">
    <citation type="submission" date="2017-06" db="EMBL/GenBank/DDBJ databases">
        <title>Genome sequencing of cyanobaciteial culture collection at National Institute for Environmental Studies (NIES).</title>
        <authorList>
            <person name="Hirose Y."/>
            <person name="Shimura Y."/>
            <person name="Fujisawa T."/>
            <person name="Nakamura Y."/>
            <person name="Kawachi M."/>
        </authorList>
    </citation>
    <scope>NUCLEOTIDE SEQUENCE [LARGE SCALE GENOMIC DNA]</scope>
    <source>
        <strain evidence="8 9">NIES-23</strain>
    </source>
</reference>
<dbReference type="SUPFAM" id="SSF55781">
    <property type="entry name" value="GAF domain-like"/>
    <property type="match status" value="1"/>
</dbReference>
<dbReference type="InterPro" id="IPR004358">
    <property type="entry name" value="Sig_transdc_His_kin-like_C"/>
</dbReference>
<dbReference type="Gene3D" id="1.10.510.10">
    <property type="entry name" value="Transferase(Phosphotransferase) domain 1"/>
    <property type="match status" value="1"/>
</dbReference>
<dbReference type="EC" id="2.7.13.3" evidence="2"/>
<dbReference type="PROSITE" id="PS50011">
    <property type="entry name" value="PROTEIN_KINASE_DOM"/>
    <property type="match status" value="1"/>
</dbReference>
<dbReference type="Gene3D" id="3.30.565.10">
    <property type="entry name" value="Histidine kinase-like ATPase, C-terminal domain"/>
    <property type="match status" value="1"/>
</dbReference>
<proteinExistence type="predicted"/>
<dbReference type="InterPro" id="IPR027417">
    <property type="entry name" value="P-loop_NTPase"/>
</dbReference>
<dbReference type="InterPro" id="IPR003661">
    <property type="entry name" value="HisK_dim/P_dom"/>
</dbReference>
<dbReference type="PRINTS" id="PR00344">
    <property type="entry name" value="BCTRLSENSOR"/>
</dbReference>
<dbReference type="Pfam" id="PF02518">
    <property type="entry name" value="HATPase_c"/>
    <property type="match status" value="1"/>
</dbReference>
<dbReference type="Pfam" id="PF00069">
    <property type="entry name" value="Pkinase"/>
    <property type="match status" value="1"/>
</dbReference>
<sequence length="1804" mass="202739">MATQEYSNPIITGYHISSQLYAGSKTRVYRAIREQDQRPVVIKLLASDYPNFHELLQFRNQYTISKNLNVTGIIRPLSLETYGNGYILVMEDTGGIALREYIKTTPFPLVEFLAIAIQITNILQELHLNRVIHKDIKPANILIHPQTKQVQLIDFSIASLLPKETQEIRSPNVLEGTLAYISPEQTGRMNRGIDYRSDFYSLGVTLYELLMGELPFSSDDPMELVHCHIAKTPIALGHQQHIPLVLSDIIMKLMAKNAEDRYQSALGLKHDLETCLYQFKNNGKITAFEIGNRDMCDRFLIPEKLYGRETEVNALLQAFERVTKGKSEMMLVAGFSGIGKTAVVNEVHKPITRQQGYFIKGKFDQFNRNLPLSAFVQALRDLMGQLLSESDSQLSRWRTKILDTVGNNGQVLIEVIPELEIIIGKQHPAPELSGTAAQNRFNLLFQKFIAIFSTPKHPLVMFLDDLQWSDTASLQLIKLLMEDQSYLLLLGAYRDNEVHTTHPFILTVEELKKAGKTVNTITLASLTFCDTNHLVADTLHCPTERSHPLTKLIERKTKGNPFFITQFLKALHEDQLITFNRHQGYWECDITQINELSLTDNVVEFMAQQLQKFPSKTQDVLKLAACIGNSFDLNTLAIVLEKSAVDTADALWKALQEGLILPQSQVYKFYVDHDCQDANVSNSQNVEYRFLHDRVQQAAYSLIPQDQKQATHYQIGQLLLKQISPVAREERIFALVNQLNYGIALITQQTERDELAQLNLTACRKARSATAYQAAHEYIAVGLSLLGKNAWQRQYKIALTLHEFAAEVASLRGEFAQMEQFINVVTTQAHTLIEQVNVYRIRIQAYISQNKFAEAIAIAQKILQQLGVTFAEAPTPAVIQQEIQEIRELIGDRAIADLVHLPIITDEEKVAIVQIASSIMTVAYLSGSPLFPLITLLLVKISIQYGNTPATGYIYSTYGVLLCNVLQDVDTATEFGQLALQIVSKVDAKAIQPQVLLILALYILQRKSHVQEILPLLQKGYAIALEVGNLEFAGHHAHNFCSHSFWCGQHLATLQEDARAYCHELGQLNQVTTANYVRIYWQSTLNLLGFAAHPSILSGEALQEPEFIPLLMAANDGYGLYIFSLYKLMLCYLFGEIEIAKSITIEIRDHLMAAAGLFCEPVFYLYDSLIALTQLRQNSDEVSATLQYVAENQAKLHQWAQYAPMNHQHKLDLVAAERYRVLGEKTSAIEYYDRAISGAKKYHYIQEEALSNELAATFYLDWGKDKVAQIYMQEAYYCYARWGAKAKIDDLEKLYPQLLKPILQRRQLNFNPLETIAPINRSTIAISTDTAGTSSTSISDILDFTSVLKAAQAISSTIDLEELIVNLTKIILEISGAKKIVLILPQDNAWYVRAITFISYENKPEGKIQNILLSEPIDTCQHIPGTIINYAKNTLETLVIDNYQIDIPGLIDQYLLKHQPKSVLCQPIIKQSNLVGILYLENQITSGVFTLERLQVINLLSSQAAISLENACLYQKAQQALQDLQTAQLQIIQSEKMSALGNLVAGVAHEMNNPLGFIAATLEQAKPTIADIAEHLRLYQANFPHKSAEIINHAEEIDLDYSLEDLPKMIDAMVMAGDRLKNISTSLRTFSRADTDYKVRFNVHEGIDSSILILKHRLKANEQRPAIEVITDYGNLPQIECFPGQLNQVFMNLLANAIDALEAANKGQTFEEIKTHPKQITITTSVHNDQVKIIIADNGIGMSEQVKQKIFDHLFTTKAVGKGTGLGLAIASQIVIEKHNGSLFVNSQLGAGTEFVITLPILTR</sequence>
<dbReference type="SUPFAM" id="SSF55874">
    <property type="entry name" value="ATPase domain of HSP90 chaperone/DNA topoisomerase II/histidine kinase"/>
    <property type="match status" value="1"/>
</dbReference>
<evidence type="ECO:0000256" key="4">
    <source>
        <dbReference type="ARBA" id="ARBA00022777"/>
    </source>
</evidence>
<gene>
    <name evidence="8" type="ORF">NIES23_19770</name>
</gene>
<dbReference type="CDD" id="cd14014">
    <property type="entry name" value="STKc_PknB_like"/>
    <property type="match status" value="1"/>
</dbReference>
<dbReference type="PROSITE" id="PS50109">
    <property type="entry name" value="HIS_KIN"/>
    <property type="match status" value="1"/>
</dbReference>
<keyword evidence="3" id="KW-0597">Phosphoprotein</keyword>
<dbReference type="Pfam" id="PF01590">
    <property type="entry name" value="GAF"/>
    <property type="match status" value="1"/>
</dbReference>
<dbReference type="InterPro" id="IPR036890">
    <property type="entry name" value="HATPase_C_sf"/>
</dbReference>
<dbReference type="PANTHER" id="PTHR43642:SF1">
    <property type="entry name" value="HYBRID SIGNAL TRANSDUCTION HISTIDINE KINASE G"/>
    <property type="match status" value="1"/>
</dbReference>
<dbReference type="InterPro" id="IPR041664">
    <property type="entry name" value="AAA_16"/>
</dbReference>
<protein>
    <recommendedName>
        <fullName evidence="2">histidine kinase</fullName>
        <ecNumber evidence="2">2.7.13.3</ecNumber>
    </recommendedName>
</protein>
<dbReference type="InterPro" id="IPR005467">
    <property type="entry name" value="His_kinase_dom"/>
</dbReference>
<dbReference type="SMART" id="SM00065">
    <property type="entry name" value="GAF"/>
    <property type="match status" value="1"/>
</dbReference>
<dbReference type="InterPro" id="IPR029016">
    <property type="entry name" value="GAF-like_dom_sf"/>
</dbReference>
<dbReference type="InterPro" id="IPR008271">
    <property type="entry name" value="Ser/Thr_kinase_AS"/>
</dbReference>
<dbReference type="SMART" id="SM00387">
    <property type="entry name" value="HATPase_c"/>
    <property type="match status" value="1"/>
</dbReference>
<feature type="domain" description="Protein kinase" evidence="6">
    <location>
        <begin position="14"/>
        <end position="273"/>
    </location>
</feature>
<dbReference type="InterPro" id="IPR003594">
    <property type="entry name" value="HATPase_dom"/>
</dbReference>
<dbReference type="Gene3D" id="1.10.287.130">
    <property type="match status" value="1"/>
</dbReference>
<dbReference type="Gene3D" id="3.30.450.40">
    <property type="match status" value="1"/>
</dbReference>
<evidence type="ECO:0000259" key="6">
    <source>
        <dbReference type="PROSITE" id="PS50011"/>
    </source>
</evidence>
<evidence type="ECO:0000313" key="8">
    <source>
        <dbReference type="EMBL" id="BAY69184.1"/>
    </source>
</evidence>
<dbReference type="Proteomes" id="UP000217507">
    <property type="component" value="Chromosome"/>
</dbReference>
<dbReference type="Gene3D" id="3.30.200.20">
    <property type="entry name" value="Phosphorylase Kinase, domain 1"/>
    <property type="match status" value="1"/>
</dbReference>
<dbReference type="InterPro" id="IPR053159">
    <property type="entry name" value="Hybrid_Histidine_Kinase"/>
</dbReference>
<evidence type="ECO:0000256" key="5">
    <source>
        <dbReference type="ARBA" id="ARBA00023012"/>
    </source>
</evidence>
<feature type="domain" description="Histidine kinase" evidence="7">
    <location>
        <begin position="1546"/>
        <end position="1803"/>
    </location>
</feature>
<dbReference type="GO" id="GO:0000155">
    <property type="term" value="F:phosphorelay sensor kinase activity"/>
    <property type="evidence" value="ECO:0007669"/>
    <property type="project" value="InterPro"/>
</dbReference>